<feature type="domain" description="AAA+ ATPase" evidence="14">
    <location>
        <begin position="138"/>
        <end position="283"/>
    </location>
</feature>
<keyword evidence="17" id="KW-1185">Reference proteome</keyword>
<evidence type="ECO:0000313" key="17">
    <source>
        <dbReference type="Proteomes" id="UP000184088"/>
    </source>
</evidence>
<keyword evidence="7" id="KW-1005">Bacterial flagellum biogenesis</keyword>
<dbReference type="Proteomes" id="UP000184088">
    <property type="component" value="Unassembled WGS sequence"/>
</dbReference>
<evidence type="ECO:0000259" key="14">
    <source>
        <dbReference type="SMART" id="SM00382"/>
    </source>
</evidence>
<evidence type="ECO:0000259" key="15">
    <source>
        <dbReference type="SMART" id="SM00962"/>
    </source>
</evidence>
<evidence type="ECO:0000313" key="16">
    <source>
        <dbReference type="EMBL" id="SHE94091.1"/>
    </source>
</evidence>
<evidence type="ECO:0000256" key="7">
    <source>
        <dbReference type="ARBA" id="ARBA00022795"/>
    </source>
</evidence>
<dbReference type="Gene3D" id="3.40.50.300">
    <property type="entry name" value="P-loop containing nucleotide triphosphate hydrolases"/>
    <property type="match status" value="1"/>
</dbReference>
<dbReference type="SUPFAM" id="SSF52540">
    <property type="entry name" value="P-loop containing nucleoside triphosphate hydrolases"/>
    <property type="match status" value="1"/>
</dbReference>
<protein>
    <recommendedName>
        <fullName evidence="3">Flagellar biosynthesis protein FlhF</fullName>
    </recommendedName>
    <alternativeName>
        <fullName evidence="13">Flagella-associated GTP-binding protein</fullName>
    </alternativeName>
</protein>
<dbReference type="InterPro" id="IPR003593">
    <property type="entry name" value="AAA+_ATPase"/>
</dbReference>
<dbReference type="PANTHER" id="PTHR43134">
    <property type="entry name" value="SIGNAL RECOGNITION PARTICLE RECEPTOR SUBUNIT ALPHA"/>
    <property type="match status" value="1"/>
</dbReference>
<comment type="function">
    <text evidence="12">Necessary for flagellar biosynthesis. May be involved in translocation of the flagellum.</text>
</comment>
<keyword evidence="16" id="KW-0966">Cell projection</keyword>
<dbReference type="EMBL" id="FQVH01000008">
    <property type="protein sequence ID" value="SHE94091.1"/>
    <property type="molecule type" value="Genomic_DNA"/>
</dbReference>
<dbReference type="InterPro" id="IPR027417">
    <property type="entry name" value="P-loop_NTPase"/>
</dbReference>
<keyword evidence="9" id="KW-0342">GTP-binding</keyword>
<keyword evidence="4" id="KW-0813">Transport</keyword>
<dbReference type="GO" id="GO:0005886">
    <property type="term" value="C:plasma membrane"/>
    <property type="evidence" value="ECO:0007669"/>
    <property type="project" value="UniProtKB-SubCell"/>
</dbReference>
<dbReference type="SMART" id="SM00962">
    <property type="entry name" value="SRP54"/>
    <property type="match status" value="1"/>
</dbReference>
<name>A0A1M4XKX1_9THEO</name>
<dbReference type="GO" id="GO:0015031">
    <property type="term" value="P:protein transport"/>
    <property type="evidence" value="ECO:0007669"/>
    <property type="project" value="UniProtKB-KW"/>
</dbReference>
<keyword evidence="5" id="KW-1003">Cell membrane</keyword>
<dbReference type="Gene3D" id="1.20.120.1380">
    <property type="entry name" value="Flagellar FlhF biosynthesis protein, N domain"/>
    <property type="match status" value="1"/>
</dbReference>
<evidence type="ECO:0000256" key="10">
    <source>
        <dbReference type="ARBA" id="ARBA00023136"/>
    </source>
</evidence>
<keyword evidence="16" id="KW-0969">Cilium</keyword>
<evidence type="ECO:0000256" key="8">
    <source>
        <dbReference type="ARBA" id="ARBA00022927"/>
    </source>
</evidence>
<dbReference type="InterPro" id="IPR000897">
    <property type="entry name" value="SRP54_GTPase_dom"/>
</dbReference>
<evidence type="ECO:0000256" key="4">
    <source>
        <dbReference type="ARBA" id="ARBA00022448"/>
    </source>
</evidence>
<dbReference type="InterPro" id="IPR047040">
    <property type="entry name" value="FlhF__GTPase_dom"/>
</dbReference>
<dbReference type="PANTHER" id="PTHR43134:SF3">
    <property type="entry name" value="FLAGELLAR BIOSYNTHESIS PROTEIN FLHF"/>
    <property type="match status" value="1"/>
</dbReference>
<dbReference type="FunFam" id="3.40.50.300:FF:000695">
    <property type="entry name" value="Flagellar biosynthesis regulator FlhF"/>
    <property type="match status" value="1"/>
</dbReference>
<evidence type="ECO:0000256" key="5">
    <source>
        <dbReference type="ARBA" id="ARBA00022475"/>
    </source>
</evidence>
<evidence type="ECO:0000256" key="13">
    <source>
        <dbReference type="ARBA" id="ARBA00030866"/>
    </source>
</evidence>
<dbReference type="GO" id="GO:0044781">
    <property type="term" value="P:bacterial-type flagellum organization"/>
    <property type="evidence" value="ECO:0007669"/>
    <property type="project" value="UniProtKB-KW"/>
</dbReference>
<keyword evidence="11" id="KW-1006">Bacterial flagellum protein export</keyword>
<evidence type="ECO:0000256" key="3">
    <source>
        <dbReference type="ARBA" id="ARBA00014919"/>
    </source>
</evidence>
<evidence type="ECO:0000256" key="1">
    <source>
        <dbReference type="ARBA" id="ARBA00004413"/>
    </source>
</evidence>
<evidence type="ECO:0000256" key="9">
    <source>
        <dbReference type="ARBA" id="ARBA00023134"/>
    </source>
</evidence>
<comment type="similarity">
    <text evidence="2">Belongs to the GTP-binding SRP family.</text>
</comment>
<dbReference type="Pfam" id="PF00448">
    <property type="entry name" value="SRP54"/>
    <property type="match status" value="1"/>
</dbReference>
<gene>
    <name evidence="16" type="ORF">SAMN02746089_01042</name>
</gene>
<keyword evidence="6" id="KW-0547">Nucleotide-binding</keyword>
<dbReference type="AlphaFoldDB" id="A0A1M4XKX1"/>
<dbReference type="GO" id="GO:0005525">
    <property type="term" value="F:GTP binding"/>
    <property type="evidence" value="ECO:0007669"/>
    <property type="project" value="UniProtKB-KW"/>
</dbReference>
<dbReference type="GO" id="GO:0005047">
    <property type="term" value="F:signal recognition particle binding"/>
    <property type="evidence" value="ECO:0007669"/>
    <property type="project" value="TreeGrafter"/>
</dbReference>
<feature type="domain" description="SRP54-type proteins GTP-binding" evidence="15">
    <location>
        <begin position="139"/>
        <end position="329"/>
    </location>
</feature>
<dbReference type="GO" id="GO:0006614">
    <property type="term" value="P:SRP-dependent cotranslational protein targeting to membrane"/>
    <property type="evidence" value="ECO:0007669"/>
    <property type="project" value="InterPro"/>
</dbReference>
<reference evidence="16 17" key="1">
    <citation type="submission" date="2016-11" db="EMBL/GenBank/DDBJ databases">
        <authorList>
            <person name="Jaros S."/>
            <person name="Januszkiewicz K."/>
            <person name="Wedrychowicz H."/>
        </authorList>
    </citation>
    <scope>NUCLEOTIDE SEQUENCE [LARGE SCALE GENOMIC DNA]</scope>
    <source>
        <strain evidence="16 17">DSM 17918</strain>
    </source>
</reference>
<keyword evidence="10" id="KW-0472">Membrane</keyword>
<dbReference type="CDD" id="cd17873">
    <property type="entry name" value="FlhF"/>
    <property type="match status" value="1"/>
</dbReference>
<proteinExistence type="inferred from homology"/>
<comment type="subcellular location">
    <subcellularLocation>
        <location evidence="1">Cell membrane</location>
        <topology evidence="1">Peripheral membrane protein</topology>
        <orientation evidence="1">Cytoplasmic side</orientation>
    </subcellularLocation>
</comment>
<accession>A0A1M4XKX1</accession>
<evidence type="ECO:0000256" key="12">
    <source>
        <dbReference type="ARBA" id="ARBA00025337"/>
    </source>
</evidence>
<keyword evidence="16" id="KW-0282">Flagellum</keyword>
<evidence type="ECO:0000256" key="2">
    <source>
        <dbReference type="ARBA" id="ARBA00008531"/>
    </source>
</evidence>
<sequence>MIKKYIVSDMLEAHMKIKAELGEDAIILYTARRREKGIKGLFKKAKIEVIAAVENKQDDLNLRSIKKDIEIIKREIHVQKSANDADDNIYDNLLKKGFSPNVAREISAMYKNGEDTSDLKNYFIRKIGFASPLKLNSKPTVVLFVGPTGVGKTTTIAKMAANYVLNYNKNVAFVTADTYRIAAAEQLKIYADMIGAPIKVVDNSFELSLAIKSFEDKDIIFIDTAGRNHRSQYQMQNLRELIKNVKIDEVYLVINSSAKYIDISRILKEFSFLKYKIIFTKLDEAENLCGILETRYLTDAPFSYVTTGQSVPDDIELLNPAKVVEEILGGD</sequence>
<dbReference type="STRING" id="1121256.SAMN02746089_01042"/>
<organism evidence="16 17">
    <name type="scientific">Caldanaerobius fijiensis DSM 17918</name>
    <dbReference type="NCBI Taxonomy" id="1121256"/>
    <lineage>
        <taxon>Bacteria</taxon>
        <taxon>Bacillati</taxon>
        <taxon>Bacillota</taxon>
        <taxon>Clostridia</taxon>
        <taxon>Thermoanaerobacterales</taxon>
        <taxon>Thermoanaerobacteraceae</taxon>
        <taxon>Caldanaerobius</taxon>
    </lineage>
</organism>
<dbReference type="SMART" id="SM00382">
    <property type="entry name" value="AAA"/>
    <property type="match status" value="1"/>
</dbReference>
<evidence type="ECO:0000256" key="6">
    <source>
        <dbReference type="ARBA" id="ARBA00022741"/>
    </source>
</evidence>
<evidence type="ECO:0000256" key="11">
    <source>
        <dbReference type="ARBA" id="ARBA00023225"/>
    </source>
</evidence>
<dbReference type="GO" id="GO:0003924">
    <property type="term" value="F:GTPase activity"/>
    <property type="evidence" value="ECO:0007669"/>
    <property type="project" value="InterPro"/>
</dbReference>
<keyword evidence="8" id="KW-0653">Protein transport</keyword>